<keyword evidence="2" id="KW-1185">Reference proteome</keyword>
<reference evidence="1 2" key="1">
    <citation type="journal article" date="2011" name="J. Gen. Appl. Microbiol.">
        <title>Draft genome sequencing of the enigmatic yeast Saitoella complicata.</title>
        <authorList>
            <person name="Nishida H."/>
            <person name="Hamamoto M."/>
            <person name="Sugiyama J."/>
        </authorList>
    </citation>
    <scope>NUCLEOTIDE SEQUENCE [LARGE SCALE GENOMIC DNA]</scope>
    <source>
        <strain evidence="1 2">NRRL Y-17804</strain>
    </source>
</reference>
<dbReference type="AlphaFoldDB" id="A0A0E9NDY5"/>
<accession>A0A0E9NDY5</accession>
<protein>
    <submittedName>
        <fullName evidence="1">Uncharacterized protein</fullName>
    </submittedName>
</protein>
<reference evidence="1 2" key="3">
    <citation type="journal article" date="2015" name="Genome Announc.">
        <title>Draft Genome Sequence of the Archiascomycetous Yeast Saitoella complicata.</title>
        <authorList>
            <person name="Yamauchi K."/>
            <person name="Kondo S."/>
            <person name="Hamamoto M."/>
            <person name="Takahashi Y."/>
            <person name="Ogura Y."/>
            <person name="Hayashi T."/>
            <person name="Nishida H."/>
        </authorList>
    </citation>
    <scope>NUCLEOTIDE SEQUENCE [LARGE SCALE GENOMIC DNA]</scope>
    <source>
        <strain evidence="1 2">NRRL Y-17804</strain>
    </source>
</reference>
<proteinExistence type="predicted"/>
<reference evidence="1 2" key="2">
    <citation type="journal article" date="2014" name="J. Gen. Appl. Microbiol.">
        <title>The early diverging ascomycetous budding yeast Saitoella complicata has three histone deacetylases belonging to the Clr6, Hos2, and Rpd3 lineages.</title>
        <authorList>
            <person name="Nishida H."/>
            <person name="Matsumoto T."/>
            <person name="Kondo S."/>
            <person name="Hamamoto M."/>
            <person name="Yoshikawa H."/>
        </authorList>
    </citation>
    <scope>NUCLEOTIDE SEQUENCE [LARGE SCALE GENOMIC DNA]</scope>
    <source>
        <strain evidence="1 2">NRRL Y-17804</strain>
    </source>
</reference>
<dbReference type="Proteomes" id="UP000033140">
    <property type="component" value="Unassembled WGS sequence"/>
</dbReference>
<evidence type="ECO:0000313" key="1">
    <source>
        <dbReference type="EMBL" id="GAO47911.1"/>
    </source>
</evidence>
<name>A0A0E9NDY5_SAICN</name>
<sequence length="79" mass="9098">MPRSNLSNDDDFRVQVSRSCWVGSTVWRAGVRLICTLREYSFEATKGFRSHNTTRLVQKRDPTTCRPPTSIVRILGKEI</sequence>
<evidence type="ECO:0000313" key="2">
    <source>
        <dbReference type="Proteomes" id="UP000033140"/>
    </source>
</evidence>
<dbReference type="EMBL" id="BACD03000011">
    <property type="protein sequence ID" value="GAO47911.1"/>
    <property type="molecule type" value="Genomic_DNA"/>
</dbReference>
<comment type="caution">
    <text evidence="1">The sequence shown here is derived from an EMBL/GenBank/DDBJ whole genome shotgun (WGS) entry which is preliminary data.</text>
</comment>
<organism evidence="1 2">
    <name type="scientific">Saitoella complicata (strain BCRC 22490 / CBS 7301 / JCM 7358 / NBRC 10748 / NRRL Y-17804)</name>
    <dbReference type="NCBI Taxonomy" id="698492"/>
    <lineage>
        <taxon>Eukaryota</taxon>
        <taxon>Fungi</taxon>
        <taxon>Dikarya</taxon>
        <taxon>Ascomycota</taxon>
        <taxon>Taphrinomycotina</taxon>
        <taxon>Taphrinomycotina incertae sedis</taxon>
        <taxon>Saitoella</taxon>
    </lineage>
</organism>
<gene>
    <name evidence="1" type="ORF">G7K_2107-t1</name>
</gene>